<dbReference type="SUPFAM" id="SSF54373">
    <property type="entry name" value="FAD-linked reductases, C-terminal domain"/>
    <property type="match status" value="1"/>
</dbReference>
<evidence type="ECO:0000259" key="1">
    <source>
        <dbReference type="Pfam" id="PF01494"/>
    </source>
</evidence>
<dbReference type="InterPro" id="IPR002938">
    <property type="entry name" value="FAD-bd"/>
</dbReference>
<dbReference type="PANTHER" id="PTHR47469:SF2">
    <property type="entry name" value="OS06G0597600 PROTEIN"/>
    <property type="match status" value="1"/>
</dbReference>
<accession>A0ABQ8IBZ0</accession>
<gene>
    <name evidence="2" type="ORF">JRO89_XS03G0262000</name>
</gene>
<protein>
    <recommendedName>
        <fullName evidence="1">FAD-binding domain-containing protein</fullName>
    </recommendedName>
</protein>
<sequence length="354" mass="39335">MSVKKQKPKAVIVGGSIAGVSSAKALILADWDVVVLEKQCAPPTRSPTGAGLALDPVSQKVIQSWLHQPELLHSVTLPLKIDQKQGTDKQKKAKVLETDETVEIIGDLLVAADGLRSSIRQSFLPDGWYAGYCAWRGVIDFSEMENSETIKGIRKAYPDLGKCLYMDLNSESHMVLVELMYKRFNWVWYVNQPEPKLKVDNTATIKVSSEMIRAMHQEVKKAWVPELARLVEETKEPFINVIYDCDPLTQIFWDKVVLVGDAAHPTTPHYARSTNLAILDAAVLGKCLEKWQGAENLQCALEEYQSIRLPVTSKQVLCSRKLGRIEQGLSVVPDGEPFDPKTASPSAEKCASFC</sequence>
<feature type="domain" description="FAD-binding" evidence="1">
    <location>
        <begin position="90"/>
        <end position="314"/>
    </location>
</feature>
<dbReference type="Gene3D" id="3.50.50.60">
    <property type="entry name" value="FAD/NAD(P)-binding domain"/>
    <property type="match status" value="2"/>
</dbReference>
<dbReference type="EMBL" id="JAFEMO010000003">
    <property type="protein sequence ID" value="KAH7574174.1"/>
    <property type="molecule type" value="Genomic_DNA"/>
</dbReference>
<keyword evidence="3" id="KW-1185">Reference proteome</keyword>
<dbReference type="SUPFAM" id="SSF51905">
    <property type="entry name" value="FAD/NAD(P)-binding domain"/>
    <property type="match status" value="1"/>
</dbReference>
<dbReference type="Pfam" id="PF01494">
    <property type="entry name" value="FAD_binding_3"/>
    <property type="match status" value="1"/>
</dbReference>
<evidence type="ECO:0000313" key="2">
    <source>
        <dbReference type="EMBL" id="KAH7574174.1"/>
    </source>
</evidence>
<dbReference type="PANTHER" id="PTHR47469">
    <property type="entry name" value="MONOOXYGENASE-LIKE"/>
    <property type="match status" value="1"/>
</dbReference>
<evidence type="ECO:0000313" key="3">
    <source>
        <dbReference type="Proteomes" id="UP000827721"/>
    </source>
</evidence>
<dbReference type="PRINTS" id="PR00420">
    <property type="entry name" value="RNGMNOXGNASE"/>
</dbReference>
<dbReference type="Proteomes" id="UP000827721">
    <property type="component" value="Unassembled WGS sequence"/>
</dbReference>
<proteinExistence type="predicted"/>
<dbReference type="InterPro" id="IPR053212">
    <property type="entry name" value="DHP_3-monooxygenase"/>
</dbReference>
<comment type="caution">
    <text evidence="2">The sequence shown here is derived from an EMBL/GenBank/DDBJ whole genome shotgun (WGS) entry which is preliminary data.</text>
</comment>
<dbReference type="InterPro" id="IPR036188">
    <property type="entry name" value="FAD/NAD-bd_sf"/>
</dbReference>
<organism evidence="2 3">
    <name type="scientific">Xanthoceras sorbifolium</name>
    <dbReference type="NCBI Taxonomy" id="99658"/>
    <lineage>
        <taxon>Eukaryota</taxon>
        <taxon>Viridiplantae</taxon>
        <taxon>Streptophyta</taxon>
        <taxon>Embryophyta</taxon>
        <taxon>Tracheophyta</taxon>
        <taxon>Spermatophyta</taxon>
        <taxon>Magnoliopsida</taxon>
        <taxon>eudicotyledons</taxon>
        <taxon>Gunneridae</taxon>
        <taxon>Pentapetalae</taxon>
        <taxon>rosids</taxon>
        <taxon>malvids</taxon>
        <taxon>Sapindales</taxon>
        <taxon>Sapindaceae</taxon>
        <taxon>Xanthoceroideae</taxon>
        <taxon>Xanthoceras</taxon>
    </lineage>
</organism>
<reference evidence="2 3" key="1">
    <citation type="submission" date="2021-02" db="EMBL/GenBank/DDBJ databases">
        <title>Plant Genome Project.</title>
        <authorList>
            <person name="Zhang R.-G."/>
        </authorList>
    </citation>
    <scope>NUCLEOTIDE SEQUENCE [LARGE SCALE GENOMIC DNA]</scope>
    <source>
        <tissue evidence="2">Leaves</tissue>
    </source>
</reference>
<name>A0ABQ8IBZ0_9ROSI</name>